<evidence type="ECO:0000313" key="2">
    <source>
        <dbReference type="Proteomes" id="UP000239650"/>
    </source>
</evidence>
<dbReference type="NCBIfam" id="TIGR02687">
    <property type="entry name" value="BREX-1 system phosphatase PglZ type A"/>
    <property type="match status" value="1"/>
</dbReference>
<reference evidence="1 2" key="1">
    <citation type="submission" date="2018-02" db="EMBL/GenBank/DDBJ databases">
        <authorList>
            <person name="Rodrigo-Torres L."/>
            <person name="Arahal R. D."/>
            <person name="Lucena T."/>
        </authorList>
    </citation>
    <scope>NUCLEOTIDE SEQUENCE [LARGE SCALE GENOMIC DNA]</scope>
    <source>
        <strain evidence="1 2">CECT 9267</strain>
    </source>
</reference>
<proteinExistence type="predicted"/>
<organism evidence="1 2">
    <name type="scientific">Latilactobacillus sakei</name>
    <name type="common">Lactobacillus sakei</name>
    <dbReference type="NCBI Taxonomy" id="1599"/>
    <lineage>
        <taxon>Bacteria</taxon>
        <taxon>Bacillati</taxon>
        <taxon>Bacillota</taxon>
        <taxon>Bacilli</taxon>
        <taxon>Lactobacillales</taxon>
        <taxon>Lactobacillaceae</taxon>
        <taxon>Latilactobacillus</taxon>
    </lineage>
</organism>
<dbReference type="AlphaFoldDB" id="A0AAE8J4R8"/>
<protein>
    <submittedName>
        <fullName evidence="1">PglZ domain protein</fullName>
    </submittedName>
</protein>
<dbReference type="EMBL" id="OKRC01000002">
    <property type="protein sequence ID" value="SPE19659.1"/>
    <property type="molecule type" value="Genomic_DNA"/>
</dbReference>
<dbReference type="Pfam" id="PF08665">
    <property type="entry name" value="PglZ"/>
    <property type="match status" value="1"/>
</dbReference>
<dbReference type="InterPro" id="IPR014060">
    <property type="entry name" value="PglZ"/>
</dbReference>
<sequence>MSDLNLSQIQTRLNELFVTYGERKLIFWFDPKKEFEEDIDNGQIVLNGAQIYKLAPDNQFETKHFFELEDKDNSYLIYAPFERMSDDDENNFLLSLLKYSGTFNADRISLIMTQLNIPAELHAVMETYAKFFGAKSRVASFEKMMTGEIKSREELEMTLMAVLTRANTAQFYSVIQALFVEYSADLSDSYDQLVRFDLAPAFWQYVAHYYGYTTTEPTIQSLVIAFFANTYFGQLGYQELPVGLKDYEVLDQTMAIVSFMDGVMNDSRYSEPIDRLSADIYRLINGDKLLDKAPIEELIDADVFEAIHSKIIEYYIAQLTNDDLTPLINGMSLEEIVVRKQRAHFGFRYEHQYQAILNAQKLLNSVTIFNMNRFSDLVKDYEDELYLIDQYYRKFTLHLDQIDEHANFASLQNVVEKHYKQFLDEIGRTWNELFSLDERPSVLDFYDNYAKSKTKTVVIISDALRYEIAKEIQQSVENEKKFSTKMTTIFSVLPSVTEFGKAASLRSGQESYEYLSGNDVHVNGLPTQGTKARDKVLKVKNPNALAITYSDVVDRSNAKELRDLFNGKEIIYLYHDQIDRTGDHGQEMQVFDAAERTVKELKAVIPYIANGANVQRFVITGDHGFIYTRSAIEEYEKIENPSNLENDRVERRFIISDHQYDEIGIKSMRLGTALRNNDQRYIHFSETSTIFKKAGGGQNYSHGGSSPQEMMIPVLEVNVARGSAQKEPVSVQLMTAKRKVVGLSISLEFYQTEAISNSITKAQYALYFEDKHGVRISNENTYYADSTAGASSERFTNFAFEFVNRNYETNEDIYLVIKNEETKVELDRVDFVIDNPFAGGFGFDI</sequence>
<evidence type="ECO:0000313" key="1">
    <source>
        <dbReference type="EMBL" id="SPE19659.1"/>
    </source>
</evidence>
<dbReference type="Proteomes" id="UP000239650">
    <property type="component" value="Unassembled WGS sequence"/>
</dbReference>
<gene>
    <name evidence="1" type="ORF">LAS9267_00628</name>
</gene>
<comment type="caution">
    <text evidence="1">The sequence shown here is derived from an EMBL/GenBank/DDBJ whole genome shotgun (WGS) entry which is preliminary data.</text>
</comment>
<dbReference type="RefSeq" id="WP_105300059.1">
    <property type="nucleotide sequence ID" value="NZ_CP017568.1"/>
</dbReference>
<accession>A0AAE8J4R8</accession>
<name>A0AAE8J4R8_LATSK</name>